<dbReference type="InterPro" id="IPR027396">
    <property type="entry name" value="DsrEFH-like"/>
</dbReference>
<dbReference type="Pfam" id="PF02635">
    <property type="entry name" value="DsrE"/>
    <property type="match status" value="1"/>
</dbReference>
<evidence type="ECO:0000313" key="2">
    <source>
        <dbReference type="Proteomes" id="UP000769766"/>
    </source>
</evidence>
<sequence length="103" mass="11383">MEKEKLVILLTTSPEHENTHTVTQLAQAALALGKEVAIFLMCDGAYNLNLPSFCALHQEGAEITLCSLNASQRKITFPWPEASGSQYDLAEWAHECGRFLAFT</sequence>
<name>A0A932FU67_UNCTE</name>
<accession>A0A932FU67</accession>
<gene>
    <name evidence="1" type="ORF">HYY20_00095</name>
</gene>
<protein>
    <submittedName>
        <fullName evidence="1">DsrE family protein</fullName>
    </submittedName>
</protein>
<dbReference type="SUPFAM" id="SSF75169">
    <property type="entry name" value="DsrEFH-like"/>
    <property type="match status" value="1"/>
</dbReference>
<dbReference type="EMBL" id="JACPRF010000003">
    <property type="protein sequence ID" value="MBI2875265.1"/>
    <property type="molecule type" value="Genomic_DNA"/>
</dbReference>
<dbReference type="InterPro" id="IPR003787">
    <property type="entry name" value="Sulphur_relay_DsrE/F-like"/>
</dbReference>
<comment type="caution">
    <text evidence="1">The sequence shown here is derived from an EMBL/GenBank/DDBJ whole genome shotgun (WGS) entry which is preliminary data.</text>
</comment>
<organism evidence="1 2">
    <name type="scientific">Tectimicrobiota bacterium</name>
    <dbReference type="NCBI Taxonomy" id="2528274"/>
    <lineage>
        <taxon>Bacteria</taxon>
        <taxon>Pseudomonadati</taxon>
        <taxon>Nitrospinota/Tectimicrobiota group</taxon>
        <taxon>Candidatus Tectimicrobiota</taxon>
    </lineage>
</organism>
<dbReference type="AlphaFoldDB" id="A0A932FU67"/>
<proteinExistence type="predicted"/>
<dbReference type="Gene3D" id="3.40.1260.10">
    <property type="entry name" value="DsrEFH-like"/>
    <property type="match status" value="1"/>
</dbReference>
<reference evidence="1" key="1">
    <citation type="submission" date="2020-07" db="EMBL/GenBank/DDBJ databases">
        <title>Huge and variable diversity of episymbiotic CPR bacteria and DPANN archaea in groundwater ecosystems.</title>
        <authorList>
            <person name="He C.Y."/>
            <person name="Keren R."/>
            <person name="Whittaker M."/>
            <person name="Farag I.F."/>
            <person name="Doudna J."/>
            <person name="Cate J.H.D."/>
            <person name="Banfield J.F."/>
        </authorList>
    </citation>
    <scope>NUCLEOTIDE SEQUENCE</scope>
    <source>
        <strain evidence="1">NC_groundwater_672_Ag_B-0.1um_62_36</strain>
    </source>
</reference>
<evidence type="ECO:0000313" key="1">
    <source>
        <dbReference type="EMBL" id="MBI2875265.1"/>
    </source>
</evidence>
<dbReference type="Proteomes" id="UP000769766">
    <property type="component" value="Unassembled WGS sequence"/>
</dbReference>